<dbReference type="AlphaFoldDB" id="A0A0F9BS86"/>
<evidence type="ECO:0000256" key="8">
    <source>
        <dbReference type="ARBA" id="ARBA00022842"/>
    </source>
</evidence>
<comment type="caution">
    <text evidence="13">The sequence shown here is derived from an EMBL/GenBank/DDBJ whole genome shotgun (WGS) entry which is preliminary data.</text>
</comment>
<gene>
    <name evidence="13" type="ORF">LCGC14_2412160</name>
</gene>
<evidence type="ECO:0000256" key="4">
    <source>
        <dbReference type="ARBA" id="ARBA00022694"/>
    </source>
</evidence>
<dbReference type="InterPro" id="IPR052390">
    <property type="entry name" value="tRNA_nt/polyA_polymerase"/>
</dbReference>
<dbReference type="EMBL" id="LAZR01036469">
    <property type="protein sequence ID" value="KKL24755.1"/>
    <property type="molecule type" value="Genomic_DNA"/>
</dbReference>
<dbReference type="Gene3D" id="3.30.460.10">
    <property type="entry name" value="Beta Polymerase, domain 2"/>
    <property type="match status" value="1"/>
</dbReference>
<dbReference type="GO" id="GO:0000166">
    <property type="term" value="F:nucleotide binding"/>
    <property type="evidence" value="ECO:0007669"/>
    <property type="project" value="UniProtKB-KW"/>
</dbReference>
<evidence type="ECO:0000256" key="6">
    <source>
        <dbReference type="ARBA" id="ARBA00022723"/>
    </source>
</evidence>
<feature type="non-terminal residue" evidence="13">
    <location>
        <position position="1"/>
    </location>
</feature>
<dbReference type="Pfam" id="PF01743">
    <property type="entry name" value="PolyA_pol"/>
    <property type="match status" value="1"/>
</dbReference>
<dbReference type="InterPro" id="IPR032828">
    <property type="entry name" value="PolyA_RNA-bd"/>
</dbReference>
<evidence type="ECO:0008006" key="14">
    <source>
        <dbReference type="Google" id="ProtNLM"/>
    </source>
</evidence>
<reference evidence="13" key="1">
    <citation type="journal article" date="2015" name="Nature">
        <title>Complex archaea that bridge the gap between prokaryotes and eukaryotes.</title>
        <authorList>
            <person name="Spang A."/>
            <person name="Saw J.H."/>
            <person name="Jorgensen S.L."/>
            <person name="Zaremba-Niedzwiedzka K."/>
            <person name="Martijn J."/>
            <person name="Lind A.E."/>
            <person name="van Eijk R."/>
            <person name="Schleper C."/>
            <person name="Guy L."/>
            <person name="Ettema T.J."/>
        </authorList>
    </citation>
    <scope>NUCLEOTIDE SEQUENCE</scope>
</reference>
<keyword evidence="4" id="KW-0819">tRNA processing</keyword>
<keyword evidence="2" id="KW-0820">tRNA-binding</keyword>
<protein>
    <recommendedName>
        <fullName evidence="14">Poly A polymerase head domain-containing protein</fullName>
    </recommendedName>
</protein>
<keyword evidence="3" id="KW-0808">Transferase</keyword>
<dbReference type="Pfam" id="PF12627">
    <property type="entry name" value="PolyA_pol_RNAbd"/>
    <property type="match status" value="1"/>
</dbReference>
<dbReference type="GO" id="GO:0046872">
    <property type="term" value="F:metal ion binding"/>
    <property type="evidence" value="ECO:0007669"/>
    <property type="project" value="UniProtKB-KW"/>
</dbReference>
<organism evidence="13">
    <name type="scientific">marine sediment metagenome</name>
    <dbReference type="NCBI Taxonomy" id="412755"/>
    <lineage>
        <taxon>unclassified sequences</taxon>
        <taxon>metagenomes</taxon>
        <taxon>ecological metagenomes</taxon>
    </lineage>
</organism>
<evidence type="ECO:0000256" key="2">
    <source>
        <dbReference type="ARBA" id="ARBA00022555"/>
    </source>
</evidence>
<evidence type="ECO:0000256" key="9">
    <source>
        <dbReference type="ARBA" id="ARBA00022884"/>
    </source>
</evidence>
<evidence type="ECO:0000259" key="12">
    <source>
        <dbReference type="Pfam" id="PF13735"/>
    </source>
</evidence>
<dbReference type="InterPro" id="IPR043519">
    <property type="entry name" value="NT_sf"/>
</dbReference>
<feature type="domain" description="tRNA nucleotidyltransferase/poly(A) polymerase RNA and SrmB- binding" evidence="11">
    <location>
        <begin position="123"/>
        <end position="165"/>
    </location>
</feature>
<dbReference type="GO" id="GO:0008033">
    <property type="term" value="P:tRNA processing"/>
    <property type="evidence" value="ECO:0007669"/>
    <property type="project" value="UniProtKB-KW"/>
</dbReference>
<dbReference type="GO" id="GO:0016779">
    <property type="term" value="F:nucleotidyltransferase activity"/>
    <property type="evidence" value="ECO:0007669"/>
    <property type="project" value="UniProtKB-KW"/>
</dbReference>
<evidence type="ECO:0000256" key="7">
    <source>
        <dbReference type="ARBA" id="ARBA00022741"/>
    </source>
</evidence>
<name>A0A0F9BS86_9ZZZZ</name>
<dbReference type="PANTHER" id="PTHR47788">
    <property type="entry name" value="POLYA POLYMERASE"/>
    <property type="match status" value="1"/>
</dbReference>
<dbReference type="InterPro" id="IPR002646">
    <property type="entry name" value="PolA_pol_head_dom"/>
</dbReference>
<dbReference type="Pfam" id="PF13735">
    <property type="entry name" value="tRNA_NucTran2_2"/>
    <property type="match status" value="1"/>
</dbReference>
<evidence type="ECO:0000259" key="11">
    <source>
        <dbReference type="Pfam" id="PF12627"/>
    </source>
</evidence>
<keyword evidence="9" id="KW-0694">RNA-binding</keyword>
<keyword evidence="5" id="KW-0548">Nucleotidyltransferase</keyword>
<proteinExistence type="predicted"/>
<feature type="domain" description="Poly A polymerase head" evidence="10">
    <location>
        <begin position="11"/>
        <end position="79"/>
    </location>
</feature>
<sequence length="344" mass="39976">GTAVIIFPDGFKIDVASARLEYYKFPAALPVVEMSSIKLDLFRRDFTINTLAVQLNPDKFGTLIDFFTAQKDIKEGVIRVLHNLSFVEDPSRVFRAIRFEQRFGFSVGKVTAGLIENAVKMNFFRRLSGRRVFAELRLVLEEENPTPAILRMQDYNLFTVIHPSMVLNNELKSLFSSVKTVLSWYDLLFFTESYMKWAVYFLALMSQFDMKTSEEICKRLELAPRYTTIFLKERLKAEKSLLWLERNQQLSNSTLYKKLYGIKTEIILYMMAVTKHKKVKQSISHFFTKLKYIKPAIRGKDLLKTGIEPGPIYREVLQAVLDAKLNGKLKTQQDELNFVHQYVS</sequence>
<dbReference type="InterPro" id="IPR032810">
    <property type="entry name" value="CCA-adding_enz_C"/>
</dbReference>
<evidence type="ECO:0000256" key="1">
    <source>
        <dbReference type="ARBA" id="ARBA00001946"/>
    </source>
</evidence>
<evidence type="ECO:0000259" key="10">
    <source>
        <dbReference type="Pfam" id="PF01743"/>
    </source>
</evidence>
<dbReference type="SUPFAM" id="SSF81301">
    <property type="entry name" value="Nucleotidyltransferase"/>
    <property type="match status" value="1"/>
</dbReference>
<evidence type="ECO:0000256" key="5">
    <source>
        <dbReference type="ARBA" id="ARBA00022695"/>
    </source>
</evidence>
<feature type="domain" description="CCA-adding enzyme C-terminal" evidence="12">
    <location>
        <begin position="202"/>
        <end position="336"/>
    </location>
</feature>
<comment type="cofactor">
    <cofactor evidence="1">
        <name>Mg(2+)</name>
        <dbReference type="ChEBI" id="CHEBI:18420"/>
    </cofactor>
</comment>
<keyword evidence="6" id="KW-0479">Metal-binding</keyword>
<dbReference type="Gene3D" id="1.10.3090.10">
    <property type="entry name" value="cca-adding enzyme, domain 2"/>
    <property type="match status" value="1"/>
</dbReference>
<evidence type="ECO:0000256" key="3">
    <source>
        <dbReference type="ARBA" id="ARBA00022679"/>
    </source>
</evidence>
<keyword evidence="8" id="KW-0460">Magnesium</keyword>
<evidence type="ECO:0000313" key="13">
    <source>
        <dbReference type="EMBL" id="KKL24755.1"/>
    </source>
</evidence>
<dbReference type="SUPFAM" id="SSF81891">
    <property type="entry name" value="Poly A polymerase C-terminal region-like"/>
    <property type="match status" value="1"/>
</dbReference>
<keyword evidence="7" id="KW-0547">Nucleotide-binding</keyword>
<dbReference type="GO" id="GO:0000049">
    <property type="term" value="F:tRNA binding"/>
    <property type="evidence" value="ECO:0007669"/>
    <property type="project" value="UniProtKB-KW"/>
</dbReference>
<dbReference type="PANTHER" id="PTHR47788:SF1">
    <property type="entry name" value="A-ADDING TRNA NUCLEOTIDYLTRANSFERASE"/>
    <property type="match status" value="1"/>
</dbReference>
<accession>A0A0F9BS86</accession>